<feature type="region of interest" description="Disordered" evidence="1">
    <location>
        <begin position="24"/>
        <end position="53"/>
    </location>
</feature>
<reference evidence="3" key="1">
    <citation type="journal article" date="2007" name="Plant Cell">
        <title>Dothideomycete-plant interactions illuminated by genome sequencing and EST analysis of the wheat pathogen Stagonospora nodorum.</title>
        <authorList>
            <person name="Hane J.K."/>
            <person name="Lowe R.G."/>
            <person name="Solomon P.S."/>
            <person name="Tan K.C."/>
            <person name="Schoch C.L."/>
            <person name="Spatafora J.W."/>
            <person name="Crous P.W."/>
            <person name="Kodira C."/>
            <person name="Birren B.W."/>
            <person name="Galagan J.E."/>
            <person name="Torriani S.F."/>
            <person name="McDonald B.A."/>
            <person name="Oliver R.P."/>
        </authorList>
    </citation>
    <scope>NUCLEOTIDE SEQUENCE [LARGE SCALE GENOMIC DNA]</scope>
    <source>
        <strain evidence="3">SN15 / ATCC MYA-4574 / FGSC 10173</strain>
    </source>
</reference>
<accession>Q0V1V0</accession>
<organism evidence="2 3">
    <name type="scientific">Phaeosphaeria nodorum (strain SN15 / ATCC MYA-4574 / FGSC 10173)</name>
    <name type="common">Glume blotch fungus</name>
    <name type="synonym">Parastagonospora nodorum</name>
    <dbReference type="NCBI Taxonomy" id="321614"/>
    <lineage>
        <taxon>Eukaryota</taxon>
        <taxon>Fungi</taxon>
        <taxon>Dikarya</taxon>
        <taxon>Ascomycota</taxon>
        <taxon>Pezizomycotina</taxon>
        <taxon>Dothideomycetes</taxon>
        <taxon>Pleosporomycetidae</taxon>
        <taxon>Pleosporales</taxon>
        <taxon>Pleosporineae</taxon>
        <taxon>Phaeosphaeriaceae</taxon>
        <taxon>Parastagonospora</taxon>
    </lineage>
</organism>
<dbReference type="RefSeq" id="XP_001792632.1">
    <property type="nucleotide sequence ID" value="XM_001792580.1"/>
</dbReference>
<dbReference type="InParanoid" id="Q0V1V0"/>
<dbReference type="KEGG" id="pno:SNOG_02014"/>
<dbReference type="AlphaFoldDB" id="Q0V1V0"/>
<protein>
    <submittedName>
        <fullName evidence="2">Uncharacterized protein</fullName>
    </submittedName>
</protein>
<evidence type="ECO:0000313" key="3">
    <source>
        <dbReference type="Proteomes" id="UP000001055"/>
    </source>
</evidence>
<dbReference type="Proteomes" id="UP000001055">
    <property type="component" value="Unassembled WGS sequence"/>
</dbReference>
<gene>
    <name evidence="2" type="ORF">SNOG_02014</name>
</gene>
<evidence type="ECO:0000313" key="2">
    <source>
        <dbReference type="EMBL" id="EAT90226.1"/>
    </source>
</evidence>
<sequence length="105" mass="11968">MTFYDGCGTMLVVVTRAKDEAHEQVLPSSYPHPYRLPTRPSNNQSRTHTHHECSHVTIFPEKQGVRHRKRHLHEIPYAPVAPSADYPRAQIQTLFESPGTSTHLS</sequence>
<dbReference type="EMBL" id="CH445327">
    <property type="protein sequence ID" value="EAT90226.1"/>
    <property type="molecule type" value="Genomic_DNA"/>
</dbReference>
<dbReference type="GeneID" id="5969482"/>
<evidence type="ECO:0000256" key="1">
    <source>
        <dbReference type="SAM" id="MobiDB-lite"/>
    </source>
</evidence>
<proteinExistence type="predicted"/>
<name>Q0V1V0_PHANO</name>
<dbReference type="HOGENOM" id="CLU_2237556_0_0_1"/>